<reference evidence="1" key="1">
    <citation type="submission" date="2013-07" db="EMBL/GenBank/DDBJ databases">
        <title>The genome of an arbuscular mycorrhizal fungus provides insights into the evolution of the oldest plant symbiosis.</title>
        <authorList>
            <consortium name="DOE Joint Genome Institute"/>
            <person name="Tisserant E."/>
            <person name="Malbreil M."/>
            <person name="Kuo A."/>
            <person name="Kohler A."/>
            <person name="Symeonidi A."/>
            <person name="Balestrini R."/>
            <person name="Charron P."/>
            <person name="Duensing N."/>
            <person name="Frei-dit-Frey N."/>
            <person name="Gianinazzi-Pearson V."/>
            <person name="Gilbert B."/>
            <person name="Handa Y."/>
            <person name="Hijri M."/>
            <person name="Kaul R."/>
            <person name="Kawaguchi M."/>
            <person name="Krajinski F."/>
            <person name="Lammers P."/>
            <person name="Lapierre D."/>
            <person name="Masclaux F.G."/>
            <person name="Murat C."/>
            <person name="Morin E."/>
            <person name="Ndikumana S."/>
            <person name="Pagni M."/>
            <person name="Petitpierre D."/>
            <person name="Requena N."/>
            <person name="Rosikiewicz P."/>
            <person name="Riley R."/>
            <person name="Saito K."/>
            <person name="San Clemente H."/>
            <person name="Shapiro H."/>
            <person name="van Tuinen D."/>
            <person name="Becard G."/>
            <person name="Bonfante P."/>
            <person name="Paszkowski U."/>
            <person name="Shachar-Hill Y."/>
            <person name="Young J.P."/>
            <person name="Sanders I.R."/>
            <person name="Henrissat B."/>
            <person name="Rensing S.A."/>
            <person name="Grigoriev I.V."/>
            <person name="Corradi N."/>
            <person name="Roux C."/>
            <person name="Martin F."/>
        </authorList>
    </citation>
    <scope>NUCLEOTIDE SEQUENCE</scope>
    <source>
        <strain evidence="1">DAOM 197198</strain>
    </source>
</reference>
<organism evidence="1">
    <name type="scientific">Rhizophagus irregularis (strain DAOM 181602 / DAOM 197198 / MUCL 43194)</name>
    <name type="common">Arbuscular mycorrhizal fungus</name>
    <name type="synonym">Glomus intraradices</name>
    <dbReference type="NCBI Taxonomy" id="747089"/>
    <lineage>
        <taxon>Eukaryota</taxon>
        <taxon>Fungi</taxon>
        <taxon>Fungi incertae sedis</taxon>
        <taxon>Mucoromycota</taxon>
        <taxon>Glomeromycotina</taxon>
        <taxon>Glomeromycetes</taxon>
        <taxon>Glomerales</taxon>
        <taxon>Glomeraceae</taxon>
        <taxon>Rhizophagus</taxon>
    </lineage>
</organism>
<dbReference type="Gene3D" id="3.30.70.330">
    <property type="match status" value="1"/>
</dbReference>
<name>U9SVQ1_RHIID</name>
<dbReference type="VEuPathDB" id="FungiDB:RhiirFUN_024245"/>
<protein>
    <submittedName>
        <fullName evidence="1">Uncharacterized protein</fullName>
    </submittedName>
</protein>
<dbReference type="HOGENOM" id="CLU_2455924_0_0_1"/>
<dbReference type="InterPro" id="IPR012677">
    <property type="entry name" value="Nucleotide-bd_a/b_plait_sf"/>
</dbReference>
<evidence type="ECO:0000313" key="1">
    <source>
        <dbReference type="EMBL" id="ERZ99191.1"/>
    </source>
</evidence>
<sequence length="89" mass="10113">MYRSFLFPMDREEKYVFALKLTGLPFGMTGREVNELLKGSDAKSVVIPRNPKNYNLLKYAMVYFPNKDVLSEAANLKLNIKGSSVFSSI</sequence>
<gene>
    <name evidence="1" type="ORF">GLOINDRAFT_9767</name>
</gene>
<dbReference type="AlphaFoldDB" id="U9SVQ1"/>
<proteinExistence type="predicted"/>
<dbReference type="GO" id="GO:0003676">
    <property type="term" value="F:nucleic acid binding"/>
    <property type="evidence" value="ECO:0007669"/>
    <property type="project" value="InterPro"/>
</dbReference>
<dbReference type="EMBL" id="KI298172">
    <property type="protein sequence ID" value="ERZ99191.1"/>
    <property type="molecule type" value="Genomic_DNA"/>
</dbReference>
<dbReference type="InterPro" id="IPR035979">
    <property type="entry name" value="RBD_domain_sf"/>
</dbReference>
<accession>U9SVQ1</accession>
<dbReference type="SUPFAM" id="SSF54928">
    <property type="entry name" value="RNA-binding domain, RBD"/>
    <property type="match status" value="1"/>
</dbReference>